<evidence type="ECO:0000313" key="2">
    <source>
        <dbReference type="Proteomes" id="UP000215914"/>
    </source>
</evidence>
<accession>A0A9K3H1B0</accession>
<reference evidence="1" key="1">
    <citation type="journal article" date="2017" name="Nature">
        <title>The sunflower genome provides insights into oil metabolism, flowering and Asterid evolution.</title>
        <authorList>
            <person name="Badouin H."/>
            <person name="Gouzy J."/>
            <person name="Grassa C.J."/>
            <person name="Murat F."/>
            <person name="Staton S.E."/>
            <person name="Cottret L."/>
            <person name="Lelandais-Briere C."/>
            <person name="Owens G.L."/>
            <person name="Carrere S."/>
            <person name="Mayjonade B."/>
            <person name="Legrand L."/>
            <person name="Gill N."/>
            <person name="Kane N.C."/>
            <person name="Bowers J.E."/>
            <person name="Hubner S."/>
            <person name="Bellec A."/>
            <person name="Berard A."/>
            <person name="Berges H."/>
            <person name="Blanchet N."/>
            <person name="Boniface M.C."/>
            <person name="Brunel D."/>
            <person name="Catrice O."/>
            <person name="Chaidir N."/>
            <person name="Claudel C."/>
            <person name="Donnadieu C."/>
            <person name="Faraut T."/>
            <person name="Fievet G."/>
            <person name="Helmstetter N."/>
            <person name="King M."/>
            <person name="Knapp S.J."/>
            <person name="Lai Z."/>
            <person name="Le Paslier M.C."/>
            <person name="Lippi Y."/>
            <person name="Lorenzon L."/>
            <person name="Mandel J.R."/>
            <person name="Marage G."/>
            <person name="Marchand G."/>
            <person name="Marquand E."/>
            <person name="Bret-Mestries E."/>
            <person name="Morien E."/>
            <person name="Nambeesan S."/>
            <person name="Nguyen T."/>
            <person name="Pegot-Espagnet P."/>
            <person name="Pouilly N."/>
            <person name="Raftis F."/>
            <person name="Sallet E."/>
            <person name="Schiex T."/>
            <person name="Thomas J."/>
            <person name="Vandecasteele C."/>
            <person name="Vares D."/>
            <person name="Vear F."/>
            <person name="Vautrin S."/>
            <person name="Crespi M."/>
            <person name="Mangin B."/>
            <person name="Burke J.M."/>
            <person name="Salse J."/>
            <person name="Munos S."/>
            <person name="Vincourt P."/>
            <person name="Rieseberg L.H."/>
            <person name="Langlade N.B."/>
        </authorList>
    </citation>
    <scope>NUCLEOTIDE SEQUENCE</scope>
    <source>
        <tissue evidence="1">Leaves</tissue>
    </source>
</reference>
<organism evidence="1 2">
    <name type="scientific">Helianthus annuus</name>
    <name type="common">Common sunflower</name>
    <dbReference type="NCBI Taxonomy" id="4232"/>
    <lineage>
        <taxon>Eukaryota</taxon>
        <taxon>Viridiplantae</taxon>
        <taxon>Streptophyta</taxon>
        <taxon>Embryophyta</taxon>
        <taxon>Tracheophyta</taxon>
        <taxon>Spermatophyta</taxon>
        <taxon>Magnoliopsida</taxon>
        <taxon>eudicotyledons</taxon>
        <taxon>Gunneridae</taxon>
        <taxon>Pentapetalae</taxon>
        <taxon>asterids</taxon>
        <taxon>campanulids</taxon>
        <taxon>Asterales</taxon>
        <taxon>Asteraceae</taxon>
        <taxon>Asteroideae</taxon>
        <taxon>Heliantheae alliance</taxon>
        <taxon>Heliantheae</taxon>
        <taxon>Helianthus</taxon>
    </lineage>
</organism>
<dbReference type="EMBL" id="MNCJ02000330">
    <property type="protein sequence ID" value="KAF5762776.1"/>
    <property type="molecule type" value="Genomic_DNA"/>
</dbReference>
<name>A0A9K3H1B0_HELAN</name>
<comment type="caution">
    <text evidence="1">The sequence shown here is derived from an EMBL/GenBank/DDBJ whole genome shotgun (WGS) entry which is preliminary data.</text>
</comment>
<dbReference type="Proteomes" id="UP000215914">
    <property type="component" value="Unassembled WGS sequence"/>
</dbReference>
<dbReference type="Gramene" id="mRNA:HanXRQr2_Chr15g0672721">
    <property type="protein sequence ID" value="mRNA:HanXRQr2_Chr15g0672721"/>
    <property type="gene ID" value="HanXRQr2_Chr15g0672721"/>
</dbReference>
<sequence>MTSMSFILVVHKMHTFLKHGVFKGQTKCALMYVMKTNHLEI</sequence>
<protein>
    <submittedName>
        <fullName evidence="1">Uncharacterized protein</fullName>
    </submittedName>
</protein>
<gene>
    <name evidence="1" type="ORF">HanXRQr2_Chr15g0672721</name>
</gene>
<dbReference type="AlphaFoldDB" id="A0A9K3H1B0"/>
<reference evidence="1" key="2">
    <citation type="submission" date="2020-06" db="EMBL/GenBank/DDBJ databases">
        <title>Helianthus annuus Genome sequencing and assembly Release 2.</title>
        <authorList>
            <person name="Gouzy J."/>
            <person name="Langlade N."/>
            <person name="Munos S."/>
        </authorList>
    </citation>
    <scope>NUCLEOTIDE SEQUENCE</scope>
    <source>
        <tissue evidence="1">Leaves</tissue>
    </source>
</reference>
<keyword evidence="2" id="KW-1185">Reference proteome</keyword>
<evidence type="ECO:0000313" key="1">
    <source>
        <dbReference type="EMBL" id="KAF5762776.1"/>
    </source>
</evidence>
<proteinExistence type="predicted"/>